<gene>
    <name evidence="2" type="ORF">ASZ90_011166</name>
</gene>
<dbReference type="GO" id="GO:0015035">
    <property type="term" value="F:protein-disulfide reductase activity"/>
    <property type="evidence" value="ECO:0007669"/>
    <property type="project" value="TreeGrafter"/>
</dbReference>
<name>A0A0W8FEH4_9ZZZZ</name>
<dbReference type="PROSITE" id="PS51352">
    <property type="entry name" value="THIOREDOXIN_2"/>
    <property type="match status" value="1"/>
</dbReference>
<evidence type="ECO:0000259" key="1">
    <source>
        <dbReference type="PROSITE" id="PS51352"/>
    </source>
</evidence>
<proteinExistence type="predicted"/>
<comment type="caution">
    <text evidence="2">The sequence shown here is derived from an EMBL/GenBank/DDBJ whole genome shotgun (WGS) entry which is preliminary data.</text>
</comment>
<feature type="domain" description="Thioredoxin" evidence="1">
    <location>
        <begin position="1"/>
        <end position="109"/>
    </location>
</feature>
<dbReference type="InterPro" id="IPR013766">
    <property type="entry name" value="Thioredoxin_domain"/>
</dbReference>
<accession>A0A0W8FEH4</accession>
<dbReference type="AlphaFoldDB" id="A0A0W8FEH4"/>
<reference evidence="2" key="1">
    <citation type="journal article" date="2015" name="Proc. Natl. Acad. Sci. U.S.A.">
        <title>Networks of energetic and metabolic interactions define dynamics in microbial communities.</title>
        <authorList>
            <person name="Embree M."/>
            <person name="Liu J.K."/>
            <person name="Al-Bassam M.M."/>
            <person name="Zengler K."/>
        </authorList>
    </citation>
    <scope>NUCLEOTIDE SEQUENCE</scope>
</reference>
<dbReference type="CDD" id="cd02947">
    <property type="entry name" value="TRX_family"/>
    <property type="match status" value="1"/>
</dbReference>
<dbReference type="SUPFAM" id="SSF52833">
    <property type="entry name" value="Thioredoxin-like"/>
    <property type="match status" value="1"/>
</dbReference>
<dbReference type="Gene3D" id="3.40.30.10">
    <property type="entry name" value="Glutaredoxin"/>
    <property type="match status" value="1"/>
</dbReference>
<evidence type="ECO:0000313" key="2">
    <source>
        <dbReference type="EMBL" id="KUG19118.1"/>
    </source>
</evidence>
<dbReference type="PANTHER" id="PTHR45663">
    <property type="entry name" value="GEO12009P1"/>
    <property type="match status" value="1"/>
</dbReference>
<sequence length="129" mass="14866">MTLRVIEVTDRTWEKTVEKGEKPAVVMFYSAACPHCRTMEPYFLQYAEEFGEVVTFARLNIDANLWTAERYGVRGTPTFKFFCLGRPVQELVGAVYPALLRRMIEDSLQYGEECARNTTLIDYEITGYA</sequence>
<dbReference type="EMBL" id="LNQE01001325">
    <property type="protein sequence ID" value="KUG19118.1"/>
    <property type="molecule type" value="Genomic_DNA"/>
</dbReference>
<dbReference type="PANTHER" id="PTHR45663:SF11">
    <property type="entry name" value="GEO12009P1"/>
    <property type="match status" value="1"/>
</dbReference>
<dbReference type="InterPro" id="IPR036249">
    <property type="entry name" value="Thioredoxin-like_sf"/>
</dbReference>
<organism evidence="2">
    <name type="scientific">hydrocarbon metagenome</name>
    <dbReference type="NCBI Taxonomy" id="938273"/>
    <lineage>
        <taxon>unclassified sequences</taxon>
        <taxon>metagenomes</taxon>
        <taxon>ecological metagenomes</taxon>
    </lineage>
</organism>
<protein>
    <submittedName>
        <fullName evidence="2">Thioredoxin</fullName>
    </submittedName>
</protein>
<dbReference type="GO" id="GO:0005737">
    <property type="term" value="C:cytoplasm"/>
    <property type="evidence" value="ECO:0007669"/>
    <property type="project" value="TreeGrafter"/>
</dbReference>
<dbReference type="Pfam" id="PF00085">
    <property type="entry name" value="Thioredoxin"/>
    <property type="match status" value="1"/>
</dbReference>